<sequence>MGAGTSRAFFIDYIDQNINREQHRAGWQYVLDHVRKYQVEKYEKHKHIYLFDTYVDRTFLWANDDLVNRRIIPYKKKWFGVIHHTQNTEFSTSNVEAIFSNETFLLSLPLCKGFVVMSKYLQEYVKKKLDQLGYNDLPVIVIYHPTELFDKDSNKMFTMEKFLSNNTQCIVSIGAWLRNPFTIYRLITPAAITKAALQGISMAPYMIPNDFDAKTYMENNSNKLDTNFNTNRRNGINDLDGVVSSPLIDNINNINNINIINDVDNTSDDSDDVDSSDNIDIVENTNIVNITNITNITDIINVMSRDVVIMSREVQFQTQTQTQSETREIAINTDNKNSKSKRFLKYKKDNNNNPLVKPVNKWIFYMNKFVDSSNINASELNDMVNSVEKINYLSNDDYDRLLSENIVFIDLIDASACNTVIECIARNTPILVNKLPAIVEVLGPHYPFYYESIEEANYKLSDYNYINEAHHYLKSMDKSFLRIETFIEKLLKSPILHKTN</sequence>
<evidence type="ECO:0000313" key="1">
    <source>
        <dbReference type="EMBL" id="AYV76630.1"/>
    </source>
</evidence>
<protein>
    <submittedName>
        <fullName evidence="1">Putative WcaK-like polysaccharide pyruvyl transferase</fullName>
    </submittedName>
</protein>
<proteinExistence type="predicted"/>
<gene>
    <name evidence="1" type="ORF">Terrestrivirus10_14</name>
</gene>
<keyword evidence="1" id="KW-0808">Transferase</keyword>
<name>A0A3G4ZP06_9VIRU</name>
<accession>A0A3G4ZP06</accession>
<dbReference type="EMBL" id="MK071988">
    <property type="protein sequence ID" value="AYV76630.1"/>
    <property type="molecule type" value="Genomic_DNA"/>
</dbReference>
<reference evidence="1" key="1">
    <citation type="submission" date="2018-10" db="EMBL/GenBank/DDBJ databases">
        <title>Hidden diversity of soil giant viruses.</title>
        <authorList>
            <person name="Schulz F."/>
            <person name="Alteio L."/>
            <person name="Goudeau D."/>
            <person name="Ryan E.M."/>
            <person name="Malmstrom R.R."/>
            <person name="Blanchard J."/>
            <person name="Woyke T."/>
        </authorList>
    </citation>
    <scope>NUCLEOTIDE SEQUENCE</scope>
    <source>
        <strain evidence="1">TEV1</strain>
    </source>
</reference>
<organism evidence="1">
    <name type="scientific">Terrestrivirus sp</name>
    <dbReference type="NCBI Taxonomy" id="2487775"/>
    <lineage>
        <taxon>Viruses</taxon>
        <taxon>Varidnaviria</taxon>
        <taxon>Bamfordvirae</taxon>
        <taxon>Nucleocytoviricota</taxon>
        <taxon>Megaviricetes</taxon>
        <taxon>Imitervirales</taxon>
        <taxon>Mimiviridae</taxon>
        <taxon>Klosneuvirinae</taxon>
    </lineage>
</organism>
<dbReference type="GO" id="GO:0016740">
    <property type="term" value="F:transferase activity"/>
    <property type="evidence" value="ECO:0007669"/>
    <property type="project" value="UniProtKB-KW"/>
</dbReference>